<evidence type="ECO:0000313" key="2">
    <source>
        <dbReference type="Proteomes" id="UP000253961"/>
    </source>
</evidence>
<organism evidence="1 2">
    <name type="scientific">Pedobacter chinensis</name>
    <dbReference type="NCBI Taxonomy" id="2282421"/>
    <lineage>
        <taxon>Bacteria</taxon>
        <taxon>Pseudomonadati</taxon>
        <taxon>Bacteroidota</taxon>
        <taxon>Sphingobacteriia</taxon>
        <taxon>Sphingobacteriales</taxon>
        <taxon>Sphingobacteriaceae</taxon>
        <taxon>Pedobacter</taxon>
    </lineage>
</organism>
<evidence type="ECO:0008006" key="3">
    <source>
        <dbReference type="Google" id="ProtNLM"/>
    </source>
</evidence>
<keyword evidence="2" id="KW-1185">Reference proteome</keyword>
<name>A0A369Q1V5_9SPHI</name>
<comment type="caution">
    <text evidence="1">The sequence shown here is derived from an EMBL/GenBank/DDBJ whole genome shotgun (WGS) entry which is preliminary data.</text>
</comment>
<proteinExistence type="predicted"/>
<gene>
    <name evidence="1" type="ORF">DU508_00075</name>
</gene>
<evidence type="ECO:0000313" key="1">
    <source>
        <dbReference type="EMBL" id="RDC58440.1"/>
    </source>
</evidence>
<sequence>MSKTAGGLKTWYVRDAQGNSLAVYDNANNKSNWREQQLYGSGRLGMWRPNLNLAVANGSSVWNSYGLKFFELSNHLGNVMAVINDIVYKGKGYGKLYDTAKGAAVGAYNWTTKTTWKQKGEDLKKAGTNPHTYEAAAAVLLTHKLGKMTGPLIADDVTLAVKDFESGGTKLVSSEMLAKYPNSKTFGLANEIFVAPTNEVNSLFSQGLTRSEIAAKLGIKDPLFLQGDLIRVDVKPDMLKNLGLRPTTGGEIGANAAFVPGGKTIGGITEGVVDGIPKQAPGVTVNKVKNY</sequence>
<dbReference type="Proteomes" id="UP000253961">
    <property type="component" value="Unassembled WGS sequence"/>
</dbReference>
<accession>A0A369Q1V5</accession>
<protein>
    <recommendedName>
        <fullName evidence="3">RHS repeat-associated core domain-containing protein</fullName>
    </recommendedName>
</protein>
<dbReference type="AlphaFoldDB" id="A0A369Q1V5"/>
<reference evidence="1 2" key="1">
    <citation type="submission" date="2018-07" db="EMBL/GenBank/DDBJ databases">
        <title>Pedobacter sp. nov., isolated from soil.</title>
        <authorList>
            <person name="Zhou L.Y."/>
            <person name="Du Z.J."/>
        </authorList>
    </citation>
    <scope>NUCLEOTIDE SEQUENCE [LARGE SCALE GENOMIC DNA]</scope>
    <source>
        <strain evidence="1 2">JDX94</strain>
    </source>
</reference>
<dbReference type="EMBL" id="QPKV01000001">
    <property type="protein sequence ID" value="RDC58440.1"/>
    <property type="molecule type" value="Genomic_DNA"/>
</dbReference>